<keyword evidence="10" id="KW-1185">Reference proteome</keyword>
<feature type="transmembrane region" description="Helical" evidence="6">
    <location>
        <begin position="332"/>
        <end position="353"/>
    </location>
</feature>
<dbReference type="PANTHER" id="PTHR30572">
    <property type="entry name" value="MEMBRANE COMPONENT OF TRANSPORTER-RELATED"/>
    <property type="match status" value="1"/>
</dbReference>
<keyword evidence="4 6" id="KW-1133">Transmembrane helix</keyword>
<sequence>MASHQPRQMDGLQDFTNPAPFWDHLDDLAALLVTNTDHTMFRNYLRIAFRSLRKSKGFTAINIIGLSTGLAVCLLIVLYVTDELGYDRYNVNADRIYRLDADIFYNNTAYLGADGPKPLAPALIRENPQFEQFVRLSYAGDVMVRKGNNYIQEHHYVFADSTFFKVFTVRMLAGDPNTALNEPNSLVIDERTARKYFDESDVPGNVVGKTLELENHTICKITGVCQDMPRQSHFHFSLIRPMREAGIGDYWLGQNCISYVLVRPGYSKDFLQSRVNATVNTYIGKAMQTDLHQSMQDMERQGAHIRYLLMPLRDIHLHSNKIAEFEPNGNAVYVYVFLFIATLILAIACVNFMNLSTARSANRAKEVGIRKVTGSTRGQLIFQFLTESVLLSFFSLLLAVGVAVVLLPIFNQLSGKQLDEGMFFSAHILPLAAGLVLTVGFLAGSYPAFYLSSFQPIQVLKGRIAAGFKSSWLRSGLVVFQFFISIGLIIGTLVIYRQLTYIRNRDVGFDRDQVLVVQNAYTAGDAVRSFRQDLLKLNGVVDATLTNNLPTNPGNYSQNAWYRERNMAPGNMALLTNLYVDEHYIPTLGMHMVAGRNFAPSEYRTDSMGIILNEAAAKMLGFKDPHNQKLYAPGTQDSTGAYKLNEYHVIGVVKDFNFTSMHEKVLPMIMNLADNRGSLSIRFKGGDIRSQVQEVEAGWGRIANGAPFSYTFMDNDFNNIYKSESQTGRLFVTFAVFAILIACLGLFGLVTYAAEQRTKEIGIRKVLGANVGGIVALLSRDFLQLVGIASIIAFPIAWWAMNQWLQSFAYRTGISWWIFAAAAGAAILIALVTVSFQTIRAALANPVKSLRSE</sequence>
<gene>
    <name evidence="9" type="ORF">EDB95_5012</name>
</gene>
<dbReference type="GO" id="GO:0005886">
    <property type="term" value="C:plasma membrane"/>
    <property type="evidence" value="ECO:0007669"/>
    <property type="project" value="UniProtKB-SubCell"/>
</dbReference>
<keyword evidence="5 6" id="KW-0472">Membrane</keyword>
<accession>A0A4R8DI58</accession>
<dbReference type="AlphaFoldDB" id="A0A4R8DI58"/>
<keyword evidence="3 6" id="KW-0812">Transmembrane</keyword>
<evidence type="ECO:0000256" key="6">
    <source>
        <dbReference type="SAM" id="Phobius"/>
    </source>
</evidence>
<feature type="transmembrane region" description="Helical" evidence="6">
    <location>
        <begin position="782"/>
        <end position="801"/>
    </location>
</feature>
<name>A0A4R8DI58_9BACT</name>
<evidence type="ECO:0000313" key="9">
    <source>
        <dbReference type="EMBL" id="TDW97168.1"/>
    </source>
</evidence>
<feature type="domain" description="ABC3 transporter permease C-terminal" evidence="7">
    <location>
        <begin position="339"/>
        <end position="456"/>
    </location>
</feature>
<feature type="domain" description="ABC3 transporter permease C-terminal" evidence="7">
    <location>
        <begin position="733"/>
        <end position="842"/>
    </location>
</feature>
<feature type="transmembrane region" description="Helical" evidence="6">
    <location>
        <begin position="389"/>
        <end position="410"/>
    </location>
</feature>
<evidence type="ECO:0000313" key="10">
    <source>
        <dbReference type="Proteomes" id="UP000294498"/>
    </source>
</evidence>
<dbReference type="InterPro" id="IPR050250">
    <property type="entry name" value="Macrolide_Exporter_MacB"/>
</dbReference>
<evidence type="ECO:0000259" key="8">
    <source>
        <dbReference type="Pfam" id="PF12704"/>
    </source>
</evidence>
<evidence type="ECO:0000256" key="5">
    <source>
        <dbReference type="ARBA" id="ARBA00023136"/>
    </source>
</evidence>
<proteinExistence type="predicted"/>
<dbReference type="InterPro" id="IPR003838">
    <property type="entry name" value="ABC3_permease_C"/>
</dbReference>
<dbReference type="Proteomes" id="UP000294498">
    <property type="component" value="Unassembled WGS sequence"/>
</dbReference>
<dbReference type="PANTHER" id="PTHR30572:SF18">
    <property type="entry name" value="ABC-TYPE MACROLIDE FAMILY EXPORT SYSTEM PERMEASE COMPONENT 2"/>
    <property type="match status" value="1"/>
</dbReference>
<feature type="transmembrane region" description="Helical" evidence="6">
    <location>
        <begin position="813"/>
        <end position="836"/>
    </location>
</feature>
<feature type="transmembrane region" description="Helical" evidence="6">
    <location>
        <begin position="472"/>
        <end position="496"/>
    </location>
</feature>
<feature type="transmembrane region" description="Helical" evidence="6">
    <location>
        <begin position="422"/>
        <end position="451"/>
    </location>
</feature>
<feature type="transmembrane region" description="Helical" evidence="6">
    <location>
        <begin position="730"/>
        <end position="754"/>
    </location>
</feature>
<keyword evidence="2" id="KW-1003">Cell membrane</keyword>
<evidence type="ECO:0000259" key="7">
    <source>
        <dbReference type="Pfam" id="PF02687"/>
    </source>
</evidence>
<evidence type="ECO:0000256" key="4">
    <source>
        <dbReference type="ARBA" id="ARBA00022989"/>
    </source>
</evidence>
<evidence type="ECO:0000256" key="1">
    <source>
        <dbReference type="ARBA" id="ARBA00004651"/>
    </source>
</evidence>
<evidence type="ECO:0000256" key="3">
    <source>
        <dbReference type="ARBA" id="ARBA00022692"/>
    </source>
</evidence>
<comment type="subcellular location">
    <subcellularLocation>
        <location evidence="1">Cell membrane</location>
        <topology evidence="1">Multi-pass membrane protein</topology>
    </subcellularLocation>
</comment>
<dbReference type="Pfam" id="PF02687">
    <property type="entry name" value="FtsX"/>
    <property type="match status" value="2"/>
</dbReference>
<dbReference type="EMBL" id="SODV01000002">
    <property type="protein sequence ID" value="TDW97168.1"/>
    <property type="molecule type" value="Genomic_DNA"/>
</dbReference>
<evidence type="ECO:0000256" key="2">
    <source>
        <dbReference type="ARBA" id="ARBA00022475"/>
    </source>
</evidence>
<feature type="domain" description="MacB-like periplasmic core" evidence="8">
    <location>
        <begin position="483"/>
        <end position="662"/>
    </location>
</feature>
<feature type="transmembrane region" description="Helical" evidence="6">
    <location>
        <begin position="60"/>
        <end position="80"/>
    </location>
</feature>
<dbReference type="GO" id="GO:0022857">
    <property type="term" value="F:transmembrane transporter activity"/>
    <property type="evidence" value="ECO:0007669"/>
    <property type="project" value="TreeGrafter"/>
</dbReference>
<feature type="domain" description="MacB-like periplasmic core" evidence="8">
    <location>
        <begin position="59"/>
        <end position="267"/>
    </location>
</feature>
<protein>
    <submittedName>
        <fullName evidence="9">Putative ABC transport system permease protein</fullName>
    </submittedName>
</protein>
<comment type="caution">
    <text evidence="9">The sequence shown here is derived from an EMBL/GenBank/DDBJ whole genome shotgun (WGS) entry which is preliminary data.</text>
</comment>
<dbReference type="InterPro" id="IPR025857">
    <property type="entry name" value="MacB_PCD"/>
</dbReference>
<dbReference type="Pfam" id="PF12704">
    <property type="entry name" value="MacB_PCD"/>
    <property type="match status" value="2"/>
</dbReference>
<organism evidence="9 10">
    <name type="scientific">Dinghuibacter silviterrae</name>
    <dbReference type="NCBI Taxonomy" id="1539049"/>
    <lineage>
        <taxon>Bacteria</taxon>
        <taxon>Pseudomonadati</taxon>
        <taxon>Bacteroidota</taxon>
        <taxon>Chitinophagia</taxon>
        <taxon>Chitinophagales</taxon>
        <taxon>Chitinophagaceae</taxon>
        <taxon>Dinghuibacter</taxon>
    </lineage>
</organism>
<reference evidence="9 10" key="1">
    <citation type="submission" date="2019-03" db="EMBL/GenBank/DDBJ databases">
        <title>Genomic Encyclopedia of Type Strains, Phase IV (KMG-IV): sequencing the most valuable type-strain genomes for metagenomic binning, comparative biology and taxonomic classification.</title>
        <authorList>
            <person name="Goeker M."/>
        </authorList>
    </citation>
    <scope>NUCLEOTIDE SEQUENCE [LARGE SCALE GENOMIC DNA]</scope>
    <source>
        <strain evidence="9 10">DSM 100059</strain>
    </source>
</reference>